<comment type="subunit">
    <text evidence="2">Interacts with ribosomal protein uL14 (rplN).</text>
</comment>
<comment type="subcellular location">
    <subcellularLocation>
        <location evidence="2">Cytoplasm</location>
    </subcellularLocation>
</comment>
<evidence type="ECO:0000256" key="3">
    <source>
        <dbReference type="SAM" id="MobiDB-lite"/>
    </source>
</evidence>
<dbReference type="Pfam" id="PF02410">
    <property type="entry name" value="RsfS"/>
    <property type="match status" value="1"/>
</dbReference>
<keyword evidence="2" id="KW-0810">Translation regulation</keyword>
<keyword evidence="2" id="KW-0963">Cytoplasm</keyword>
<dbReference type="GO" id="GO:0017148">
    <property type="term" value="P:negative regulation of translation"/>
    <property type="evidence" value="ECO:0007669"/>
    <property type="project" value="UniProtKB-UniRule"/>
</dbReference>
<dbReference type="NCBIfam" id="TIGR00090">
    <property type="entry name" value="rsfS_iojap_ybeB"/>
    <property type="match status" value="1"/>
</dbReference>
<comment type="caution">
    <text evidence="4">The sequence shown here is derived from an EMBL/GenBank/DDBJ whole genome shotgun (WGS) entry which is preliminary data.</text>
</comment>
<dbReference type="InterPro" id="IPR004394">
    <property type="entry name" value="Iojap/RsfS/C7orf30"/>
</dbReference>
<name>A0A3M6QSR7_9BURK</name>
<dbReference type="AlphaFoldDB" id="A0A3M6QSR7"/>
<dbReference type="GO" id="GO:0090071">
    <property type="term" value="P:negative regulation of ribosome biogenesis"/>
    <property type="evidence" value="ECO:0007669"/>
    <property type="project" value="UniProtKB-UniRule"/>
</dbReference>
<dbReference type="GO" id="GO:0005737">
    <property type="term" value="C:cytoplasm"/>
    <property type="evidence" value="ECO:0007669"/>
    <property type="project" value="UniProtKB-SubCell"/>
</dbReference>
<evidence type="ECO:0000313" key="5">
    <source>
        <dbReference type="Proteomes" id="UP000281171"/>
    </source>
</evidence>
<comment type="similarity">
    <text evidence="1 2">Belongs to the Iojap/RsfS family.</text>
</comment>
<feature type="region of interest" description="Disordered" evidence="3">
    <location>
        <begin position="134"/>
        <end position="231"/>
    </location>
</feature>
<dbReference type="HAMAP" id="MF_01477">
    <property type="entry name" value="Iojap_RsfS"/>
    <property type="match status" value="1"/>
</dbReference>
<keyword evidence="2" id="KW-0678">Repressor</keyword>
<dbReference type="PANTHER" id="PTHR21043">
    <property type="entry name" value="IOJAP SUPERFAMILY ORTHOLOG"/>
    <property type="match status" value="1"/>
</dbReference>
<gene>
    <name evidence="2 4" type="primary">rsfS</name>
    <name evidence="4" type="ORF">EBQ24_12005</name>
</gene>
<accession>A0A3M6QSR7</accession>
<protein>
    <recommendedName>
        <fullName evidence="2">Ribosomal silencing factor RsfS</fullName>
    </recommendedName>
</protein>
<dbReference type="InterPro" id="IPR043519">
    <property type="entry name" value="NT_sf"/>
</dbReference>
<dbReference type="GO" id="GO:0043023">
    <property type="term" value="F:ribosomal large subunit binding"/>
    <property type="evidence" value="ECO:0007669"/>
    <property type="project" value="TreeGrafter"/>
</dbReference>
<evidence type="ECO:0000256" key="1">
    <source>
        <dbReference type="ARBA" id="ARBA00010574"/>
    </source>
</evidence>
<comment type="function">
    <text evidence="2">Functions as a ribosomal silencing factor. Interacts with ribosomal protein uL14 (rplN), blocking formation of intersubunit bridge B8. Prevents association of the 30S and 50S ribosomal subunits and the formation of functional ribosomes, thus repressing translation.</text>
</comment>
<evidence type="ECO:0000313" key="4">
    <source>
        <dbReference type="EMBL" id="RMX06070.1"/>
    </source>
</evidence>
<proteinExistence type="inferred from homology"/>
<organism evidence="4 5">
    <name type="scientific">Allofranklinella schreckenbergeri</name>
    <dbReference type="NCBI Taxonomy" id="1076744"/>
    <lineage>
        <taxon>Bacteria</taxon>
        <taxon>Pseudomonadati</taxon>
        <taxon>Pseudomonadota</taxon>
        <taxon>Betaproteobacteria</taxon>
        <taxon>Burkholderiales</taxon>
        <taxon>Comamonadaceae</taxon>
        <taxon>Allofranklinella</taxon>
    </lineage>
</organism>
<sequence>MKPLSETAAKKQVSQLQSAIIDGLEDVKAQNIQVFDTTELTPLFERVIIASGSSSRQTKALAASVRDKVREAGFNKPSIGGEDNGEWVTVDCGAVVAHIMQPAIRDYYRLEEIWGEKPVKLAAKKTSSKAVAKTPAKAAADNAQTADDGATPAPVKTSARKTTSRKAAASPDAATPVRKTATPKTPAKTATKATTKTAAKAPAKSAVNKAATKAATKSAAKTATAKAKPAA</sequence>
<feature type="compositionally biased region" description="Low complexity" evidence="3">
    <location>
        <begin position="134"/>
        <end position="151"/>
    </location>
</feature>
<dbReference type="PANTHER" id="PTHR21043:SF0">
    <property type="entry name" value="MITOCHONDRIAL ASSEMBLY OF RIBOSOMAL LARGE SUBUNIT PROTEIN 1"/>
    <property type="match status" value="1"/>
</dbReference>
<dbReference type="SUPFAM" id="SSF81301">
    <property type="entry name" value="Nucleotidyltransferase"/>
    <property type="match status" value="1"/>
</dbReference>
<dbReference type="Gene3D" id="3.30.460.10">
    <property type="entry name" value="Beta Polymerase, domain 2"/>
    <property type="match status" value="1"/>
</dbReference>
<dbReference type="EMBL" id="RDQK01000038">
    <property type="protein sequence ID" value="RMX06070.1"/>
    <property type="molecule type" value="Genomic_DNA"/>
</dbReference>
<evidence type="ECO:0000256" key="2">
    <source>
        <dbReference type="HAMAP-Rule" id="MF_01477"/>
    </source>
</evidence>
<dbReference type="Proteomes" id="UP000281171">
    <property type="component" value="Unassembled WGS sequence"/>
</dbReference>
<dbReference type="GO" id="GO:0042256">
    <property type="term" value="P:cytosolic ribosome assembly"/>
    <property type="evidence" value="ECO:0007669"/>
    <property type="project" value="UniProtKB-UniRule"/>
</dbReference>
<feature type="compositionally biased region" description="Low complexity" evidence="3">
    <location>
        <begin position="173"/>
        <end position="231"/>
    </location>
</feature>
<reference evidence="4 5" key="1">
    <citation type="submission" date="2018-10" db="EMBL/GenBank/DDBJ databases">
        <title>Comamonadaceae CDC group NO-1 genome sequencing and assembly.</title>
        <authorList>
            <person name="Bernier A.-M."/>
            <person name="Bernard K."/>
        </authorList>
    </citation>
    <scope>NUCLEOTIDE SEQUENCE [LARGE SCALE GENOMIC DNA]</scope>
    <source>
        <strain evidence="4 5">NML180581</strain>
    </source>
</reference>
<dbReference type="RefSeq" id="WP_122249046.1">
    <property type="nucleotide sequence ID" value="NZ_RDQK01000038.1"/>
</dbReference>